<dbReference type="Gene3D" id="1.10.880.10">
    <property type="entry name" value="Transcription factor, Skn-1-like, DNA-binding domain"/>
    <property type="match status" value="1"/>
</dbReference>
<accession>A0A3B4E9F9</accession>
<dbReference type="SMART" id="SM00338">
    <property type="entry name" value="BRLZ"/>
    <property type="match status" value="1"/>
</dbReference>
<dbReference type="GO" id="GO:0000978">
    <property type="term" value="F:RNA polymerase II cis-regulatory region sequence-specific DNA binding"/>
    <property type="evidence" value="ECO:0007669"/>
    <property type="project" value="InterPro"/>
</dbReference>
<sequence>MCSTVNSPHPFSFNREGLANCNRLHGGLSMSTTQRFNASGGFRPTPNPQQSEMDLAWQELMAITELQEFEVPNENPFEAVPYLSMEPYGSFGMSHSLSEPSPPVCEASPASAAFESGYIDVMPSYQRLNPHMEMHYGHSGGQMTSRLLPNAQSLQPAPLMSLLDHMSMTSTGQGLGKEVSGHPADDIESDSGLSLGSSPPLASPENAAHGVPMYLPHNSTLSYTDSEAQCIGDQCRMRTTIPSSVDYQHNFSSYSGHSCFSVAPNLQHAPLQAPQSQQPITMKQLLPTTLNDFQMNTSRGSAFQGSYPKARGSGSSGPLSRDERKALALKIPFPLDKIVNLPVDEFNELLSQYTLNDAQLTLVRDIRRRGKNKVAAQNCRKRKLENIVHLENELGQLRAQREHLARQRLEFQQNLTIIKCHLSDLYTKVFSQLRDEEGHPYSLDDYSLQQTNDGNIYLVPRNAALEGD</sequence>
<evidence type="ECO:0000256" key="3">
    <source>
        <dbReference type="ARBA" id="ARBA00023125"/>
    </source>
</evidence>
<dbReference type="PROSITE" id="PS50217">
    <property type="entry name" value="BZIP"/>
    <property type="match status" value="1"/>
</dbReference>
<dbReference type="GO" id="GO:0010725">
    <property type="term" value="P:regulation of primitive erythrocyte differentiation"/>
    <property type="evidence" value="ECO:0007669"/>
    <property type="project" value="Ensembl"/>
</dbReference>
<feature type="compositionally biased region" description="Low complexity" evidence="8">
    <location>
        <begin position="190"/>
        <end position="203"/>
    </location>
</feature>
<dbReference type="GO" id="GO:0048798">
    <property type="term" value="P:swim bladder inflation"/>
    <property type="evidence" value="ECO:0007669"/>
    <property type="project" value="Ensembl"/>
</dbReference>
<dbReference type="GO" id="GO:0000981">
    <property type="term" value="F:DNA-binding transcription factor activity, RNA polymerase II-specific"/>
    <property type="evidence" value="ECO:0007669"/>
    <property type="project" value="TreeGrafter"/>
</dbReference>
<dbReference type="SUPFAM" id="SSF57959">
    <property type="entry name" value="Leucine zipper domain"/>
    <property type="match status" value="1"/>
</dbReference>
<keyword evidence="2" id="KW-0805">Transcription regulation</keyword>
<dbReference type="CTD" id="4778"/>
<keyword evidence="3" id="KW-0238">DNA-binding</keyword>
<feature type="coiled-coil region" evidence="7">
    <location>
        <begin position="380"/>
        <end position="414"/>
    </location>
</feature>
<feature type="domain" description="BZIP" evidence="9">
    <location>
        <begin position="362"/>
        <end position="425"/>
    </location>
</feature>
<dbReference type="Pfam" id="PF03131">
    <property type="entry name" value="bZIP_Maf"/>
    <property type="match status" value="1"/>
</dbReference>
<dbReference type="InterPro" id="IPR047167">
    <property type="entry name" value="NFE2-like"/>
</dbReference>
<keyword evidence="11" id="KW-1185">Reference proteome</keyword>
<dbReference type="GO" id="GO:0071600">
    <property type="term" value="P:otic vesicle morphogenesis"/>
    <property type="evidence" value="ECO:0007669"/>
    <property type="project" value="Ensembl"/>
</dbReference>
<name>A0A3B4E9F9_PYGNA</name>
<evidence type="ECO:0000256" key="5">
    <source>
        <dbReference type="ARBA" id="ARBA00023163"/>
    </source>
</evidence>
<evidence type="ECO:0000313" key="10">
    <source>
        <dbReference type="Ensembl" id="ENSPNAP00000033202.1"/>
    </source>
</evidence>
<reference evidence="10 11" key="1">
    <citation type="submission" date="2020-10" db="EMBL/GenBank/DDBJ databases">
        <title>Pygocentrus nattereri (red-bellied piranha) genome, fPygNat1, primary haplotype.</title>
        <authorList>
            <person name="Myers G."/>
            <person name="Meyer A."/>
            <person name="Karagic N."/>
            <person name="Pippel M."/>
            <person name="Winkler S."/>
            <person name="Tracey A."/>
            <person name="Wood J."/>
            <person name="Formenti G."/>
            <person name="Howe K."/>
            <person name="Fedrigo O."/>
            <person name="Jarvis E.D."/>
        </authorList>
    </citation>
    <scope>NUCLEOTIDE SEQUENCE [LARGE SCALE GENOMIC DNA]</scope>
</reference>
<dbReference type="GO" id="GO:0005667">
    <property type="term" value="C:transcription regulator complex"/>
    <property type="evidence" value="ECO:0007669"/>
    <property type="project" value="Ensembl"/>
</dbReference>
<feature type="region of interest" description="Disordered" evidence="8">
    <location>
        <begin position="300"/>
        <end position="320"/>
    </location>
</feature>
<keyword evidence="7" id="KW-0175">Coiled coil</keyword>
<evidence type="ECO:0000256" key="4">
    <source>
        <dbReference type="ARBA" id="ARBA00023159"/>
    </source>
</evidence>
<organism evidence="10 11">
    <name type="scientific">Pygocentrus nattereri</name>
    <name type="common">Red-bellied piranha</name>
    <dbReference type="NCBI Taxonomy" id="42514"/>
    <lineage>
        <taxon>Eukaryota</taxon>
        <taxon>Metazoa</taxon>
        <taxon>Chordata</taxon>
        <taxon>Craniata</taxon>
        <taxon>Vertebrata</taxon>
        <taxon>Euteleostomi</taxon>
        <taxon>Actinopterygii</taxon>
        <taxon>Neopterygii</taxon>
        <taxon>Teleostei</taxon>
        <taxon>Ostariophysi</taxon>
        <taxon>Characiformes</taxon>
        <taxon>Characoidei</taxon>
        <taxon>Pygocentrus</taxon>
    </lineage>
</organism>
<dbReference type="GO" id="GO:0005634">
    <property type="term" value="C:nucleus"/>
    <property type="evidence" value="ECO:0007669"/>
    <property type="project" value="TreeGrafter"/>
</dbReference>
<dbReference type="PANTHER" id="PTHR24411">
    <property type="entry name" value="NUCLEAR FACTOR ERYTHROID 2-RELATED FACTOR"/>
    <property type="match status" value="1"/>
</dbReference>
<dbReference type="Ensembl" id="ENSPNAT00000037789.2">
    <property type="protein sequence ID" value="ENSPNAP00000033202.1"/>
    <property type="gene ID" value="ENSPNAG00000021647.2"/>
</dbReference>
<dbReference type="CDD" id="cd14720">
    <property type="entry name" value="bZIP_NFE2-like"/>
    <property type="match status" value="1"/>
</dbReference>
<evidence type="ECO:0000256" key="2">
    <source>
        <dbReference type="ARBA" id="ARBA00023015"/>
    </source>
</evidence>
<keyword evidence="4" id="KW-0010">Activator</keyword>
<dbReference type="SUPFAM" id="SSF47454">
    <property type="entry name" value="A DNA-binding domain in eukaryotic transcription factors"/>
    <property type="match status" value="1"/>
</dbReference>
<feature type="region of interest" description="Disordered" evidence="8">
    <location>
        <begin position="170"/>
        <end position="203"/>
    </location>
</feature>
<proteinExistence type="inferred from homology"/>
<reference evidence="10" key="3">
    <citation type="submission" date="2025-09" db="UniProtKB">
        <authorList>
            <consortium name="Ensembl"/>
        </authorList>
    </citation>
    <scope>IDENTIFICATION</scope>
</reference>
<evidence type="ECO:0000256" key="1">
    <source>
        <dbReference type="ARBA" id="ARBA00008157"/>
    </source>
</evidence>
<evidence type="ECO:0000259" key="9">
    <source>
        <dbReference type="PROSITE" id="PS50217"/>
    </source>
</evidence>
<dbReference type="STRING" id="42514.ENSPNAP00000033202"/>
<evidence type="ECO:0000313" key="11">
    <source>
        <dbReference type="Proteomes" id="UP001501920"/>
    </source>
</evidence>
<dbReference type="PANTHER" id="PTHR24411:SF26">
    <property type="entry name" value="TRANSCRIPTION FACTOR NF-E2 45 KDA SUBUNIT"/>
    <property type="match status" value="1"/>
</dbReference>
<gene>
    <name evidence="10" type="primary">NFE2</name>
</gene>
<dbReference type="OMA" id="LPLRRNC"/>
<dbReference type="PROSITE" id="PS00036">
    <property type="entry name" value="BZIP_BASIC"/>
    <property type="match status" value="1"/>
</dbReference>
<evidence type="ECO:0000256" key="8">
    <source>
        <dbReference type="SAM" id="MobiDB-lite"/>
    </source>
</evidence>
<dbReference type="InterPro" id="IPR004826">
    <property type="entry name" value="bZIP_Maf"/>
</dbReference>
<dbReference type="InterPro" id="IPR046347">
    <property type="entry name" value="bZIP_sf"/>
</dbReference>
<keyword evidence="6" id="KW-0539">Nucleus</keyword>
<dbReference type="GO" id="GO:0007596">
    <property type="term" value="P:blood coagulation"/>
    <property type="evidence" value="ECO:0007669"/>
    <property type="project" value="Ensembl"/>
</dbReference>
<dbReference type="GO" id="GO:1902882">
    <property type="term" value="P:regulation of response to oxidative stress"/>
    <property type="evidence" value="ECO:0007669"/>
    <property type="project" value="Ensembl"/>
</dbReference>
<keyword evidence="5" id="KW-0804">Transcription</keyword>
<dbReference type="OrthoDB" id="7458135at2759"/>
<evidence type="ECO:0000256" key="7">
    <source>
        <dbReference type="SAM" id="Coils"/>
    </source>
</evidence>
<evidence type="ECO:0000256" key="6">
    <source>
        <dbReference type="ARBA" id="ARBA00023242"/>
    </source>
</evidence>
<dbReference type="RefSeq" id="XP_017563423.1">
    <property type="nucleotide sequence ID" value="XM_017707934.2"/>
</dbReference>
<comment type="similarity">
    <text evidence="1">Belongs to the bZIP family. CNC subfamily.</text>
</comment>
<reference evidence="10" key="2">
    <citation type="submission" date="2025-08" db="UniProtKB">
        <authorList>
            <consortium name="Ensembl"/>
        </authorList>
    </citation>
    <scope>IDENTIFICATION</scope>
</reference>
<dbReference type="AlphaFoldDB" id="A0A3B4E9F9"/>
<protein>
    <recommendedName>
        <fullName evidence="9">BZIP domain-containing protein</fullName>
    </recommendedName>
</protein>
<dbReference type="InterPro" id="IPR004827">
    <property type="entry name" value="bZIP"/>
</dbReference>
<dbReference type="InterPro" id="IPR008917">
    <property type="entry name" value="TF_DNA-bd_sf"/>
</dbReference>
<dbReference type="GeneTree" id="ENSGT00950000182892"/>
<dbReference type="Proteomes" id="UP001501920">
    <property type="component" value="Chromosome 9"/>
</dbReference>
<dbReference type="GeneID" id="108433398"/>
<dbReference type="GO" id="GO:0046982">
    <property type="term" value="F:protein heterodimerization activity"/>
    <property type="evidence" value="ECO:0007669"/>
    <property type="project" value="Ensembl"/>
</dbReference>